<dbReference type="FunFam" id="3.40.850.10:FF:000052">
    <property type="entry name" value="Kinesin-like protein KIN-12F"/>
    <property type="match status" value="1"/>
</dbReference>
<dbReference type="InterPro" id="IPR019821">
    <property type="entry name" value="Kinesin_motor_CS"/>
</dbReference>
<dbReference type="PROSITE" id="PS00411">
    <property type="entry name" value="KINESIN_MOTOR_1"/>
    <property type="match status" value="1"/>
</dbReference>
<dbReference type="InterPro" id="IPR001752">
    <property type="entry name" value="Kinesin_motor_dom"/>
</dbReference>
<comment type="similarity">
    <text evidence="6">Belongs to the TRAFAC class myosin-kinesin ATPase superfamily. Kinesin family. KIN-12 subfamily.</text>
</comment>
<dbReference type="Pfam" id="PF00225">
    <property type="entry name" value="Kinesin"/>
    <property type="match status" value="1"/>
</dbReference>
<feature type="compositionally biased region" description="Low complexity" evidence="9">
    <location>
        <begin position="50"/>
        <end position="62"/>
    </location>
</feature>
<dbReference type="SUPFAM" id="SSF52540">
    <property type="entry name" value="P-loop containing nucleoside triphosphate hydrolases"/>
    <property type="match status" value="1"/>
</dbReference>
<feature type="binding site" evidence="7">
    <location>
        <begin position="164"/>
        <end position="171"/>
    </location>
    <ligand>
        <name>ATP</name>
        <dbReference type="ChEBI" id="CHEBI:30616"/>
    </ligand>
</feature>
<dbReference type="GO" id="GO:0007018">
    <property type="term" value="P:microtubule-based movement"/>
    <property type="evidence" value="ECO:0007669"/>
    <property type="project" value="InterPro"/>
</dbReference>
<feature type="compositionally biased region" description="Low complexity" evidence="9">
    <location>
        <begin position="18"/>
        <end position="32"/>
    </location>
</feature>
<keyword evidence="5 7" id="KW-0505">Motor protein</keyword>
<dbReference type="InterPro" id="IPR027417">
    <property type="entry name" value="P-loop_NTPase"/>
</dbReference>
<dbReference type="GO" id="GO:0005524">
    <property type="term" value="F:ATP binding"/>
    <property type="evidence" value="ECO:0007669"/>
    <property type="project" value="UniProtKB-UniRule"/>
</dbReference>
<evidence type="ECO:0000256" key="4">
    <source>
        <dbReference type="ARBA" id="ARBA00023054"/>
    </source>
</evidence>
<dbReference type="AlphaFoldDB" id="A0AA86RVX0"/>
<name>A0AA86RVX0_9FABA</name>
<feature type="compositionally biased region" description="Polar residues" evidence="9">
    <location>
        <begin position="627"/>
        <end position="646"/>
    </location>
</feature>
<keyword evidence="2 7" id="KW-0547">Nucleotide-binding</keyword>
<dbReference type="GO" id="GO:0009524">
    <property type="term" value="C:phragmoplast"/>
    <property type="evidence" value="ECO:0007669"/>
    <property type="project" value="UniProtKB-ARBA"/>
</dbReference>
<evidence type="ECO:0000259" key="10">
    <source>
        <dbReference type="PROSITE" id="PS50067"/>
    </source>
</evidence>
<evidence type="ECO:0000313" key="11">
    <source>
        <dbReference type="EMBL" id="CAJ1850502.1"/>
    </source>
</evidence>
<evidence type="ECO:0000256" key="5">
    <source>
        <dbReference type="ARBA" id="ARBA00023175"/>
    </source>
</evidence>
<keyword evidence="1" id="KW-0493">Microtubule</keyword>
<feature type="region of interest" description="Disordered" evidence="9">
    <location>
        <begin position="1190"/>
        <end position="1225"/>
    </location>
</feature>
<dbReference type="PANTHER" id="PTHR37739:SF16">
    <property type="entry name" value="KINESIN-LIKE PROTEIN"/>
    <property type="match status" value="1"/>
</dbReference>
<evidence type="ECO:0000256" key="9">
    <source>
        <dbReference type="SAM" id="MobiDB-lite"/>
    </source>
</evidence>
<feature type="coiled-coil region" evidence="8">
    <location>
        <begin position="427"/>
        <end position="454"/>
    </location>
</feature>
<feature type="coiled-coil region" evidence="8">
    <location>
        <begin position="1095"/>
        <end position="1181"/>
    </location>
</feature>
<dbReference type="InterPro" id="IPR044986">
    <property type="entry name" value="KIF15/KIN-12"/>
</dbReference>
<organism evidence="11 12">
    <name type="scientific">Sphenostylis stenocarpa</name>
    <dbReference type="NCBI Taxonomy" id="92480"/>
    <lineage>
        <taxon>Eukaryota</taxon>
        <taxon>Viridiplantae</taxon>
        <taxon>Streptophyta</taxon>
        <taxon>Embryophyta</taxon>
        <taxon>Tracheophyta</taxon>
        <taxon>Spermatophyta</taxon>
        <taxon>Magnoliopsida</taxon>
        <taxon>eudicotyledons</taxon>
        <taxon>Gunneridae</taxon>
        <taxon>Pentapetalae</taxon>
        <taxon>rosids</taxon>
        <taxon>fabids</taxon>
        <taxon>Fabales</taxon>
        <taxon>Fabaceae</taxon>
        <taxon>Papilionoideae</taxon>
        <taxon>50 kb inversion clade</taxon>
        <taxon>NPAAA clade</taxon>
        <taxon>indigoferoid/millettioid clade</taxon>
        <taxon>Phaseoleae</taxon>
        <taxon>Sphenostylis</taxon>
    </lineage>
</organism>
<dbReference type="GO" id="GO:0055046">
    <property type="term" value="P:microgametogenesis"/>
    <property type="evidence" value="ECO:0007669"/>
    <property type="project" value="UniProtKB-ARBA"/>
</dbReference>
<feature type="compositionally biased region" description="Pro residues" evidence="9">
    <location>
        <begin position="63"/>
        <end position="72"/>
    </location>
</feature>
<dbReference type="PRINTS" id="PR00380">
    <property type="entry name" value="KINESINHEAVY"/>
</dbReference>
<dbReference type="Gene3D" id="3.40.850.10">
    <property type="entry name" value="Kinesin motor domain"/>
    <property type="match status" value="1"/>
</dbReference>
<dbReference type="Proteomes" id="UP001189624">
    <property type="component" value="Chromosome 1"/>
</dbReference>
<keyword evidence="3 7" id="KW-0067">ATP-binding</keyword>
<evidence type="ECO:0000256" key="1">
    <source>
        <dbReference type="ARBA" id="ARBA00022701"/>
    </source>
</evidence>
<dbReference type="GO" id="GO:0080175">
    <property type="term" value="P:phragmoplast microtubule organization"/>
    <property type="evidence" value="ECO:0007669"/>
    <property type="project" value="UniProtKB-ARBA"/>
</dbReference>
<dbReference type="GO" id="GO:0003777">
    <property type="term" value="F:microtubule motor activity"/>
    <property type="evidence" value="ECO:0007669"/>
    <property type="project" value="InterPro"/>
</dbReference>
<evidence type="ECO:0000256" key="6">
    <source>
        <dbReference type="ARBA" id="ARBA00034488"/>
    </source>
</evidence>
<dbReference type="GO" id="GO:0007112">
    <property type="term" value="P:male meiosis cytokinesis"/>
    <property type="evidence" value="ECO:0007669"/>
    <property type="project" value="UniProtKB-ARBA"/>
</dbReference>
<evidence type="ECO:0000256" key="8">
    <source>
        <dbReference type="SAM" id="Coils"/>
    </source>
</evidence>
<keyword evidence="12" id="KW-1185">Reference proteome</keyword>
<feature type="region of interest" description="Disordered" evidence="9">
    <location>
        <begin position="526"/>
        <end position="558"/>
    </location>
</feature>
<evidence type="ECO:0000256" key="2">
    <source>
        <dbReference type="ARBA" id="ARBA00022741"/>
    </source>
</evidence>
<proteinExistence type="inferred from homology"/>
<dbReference type="PANTHER" id="PTHR37739">
    <property type="entry name" value="KINESIN-LIKE PROTEIN KIN-12D"/>
    <property type="match status" value="1"/>
</dbReference>
<protein>
    <recommendedName>
        <fullName evidence="10">Kinesin motor domain-containing protein</fullName>
    </recommendedName>
</protein>
<gene>
    <name evidence="11" type="ORF">AYBTSS11_LOCUS1897</name>
</gene>
<dbReference type="GO" id="GO:0005874">
    <property type="term" value="C:microtubule"/>
    <property type="evidence" value="ECO:0007669"/>
    <property type="project" value="UniProtKB-KW"/>
</dbReference>
<evidence type="ECO:0000256" key="7">
    <source>
        <dbReference type="PROSITE-ProRule" id="PRU00283"/>
    </source>
</evidence>
<dbReference type="EMBL" id="OY731398">
    <property type="protein sequence ID" value="CAJ1850502.1"/>
    <property type="molecule type" value="Genomic_DNA"/>
</dbReference>
<dbReference type="InterPro" id="IPR036961">
    <property type="entry name" value="Kinesin_motor_dom_sf"/>
</dbReference>
<feature type="region of interest" description="Disordered" evidence="9">
    <location>
        <begin position="622"/>
        <end position="647"/>
    </location>
</feature>
<dbReference type="SMART" id="SM00129">
    <property type="entry name" value="KISc"/>
    <property type="match status" value="1"/>
</dbReference>
<feature type="coiled-coil region" evidence="8">
    <location>
        <begin position="855"/>
        <end position="909"/>
    </location>
</feature>
<reference evidence="11" key="1">
    <citation type="submission" date="2023-10" db="EMBL/GenBank/DDBJ databases">
        <authorList>
            <person name="Domelevo Entfellner J.-B."/>
        </authorList>
    </citation>
    <scope>NUCLEOTIDE SEQUENCE</scope>
</reference>
<feature type="region of interest" description="Disordered" evidence="9">
    <location>
        <begin position="1"/>
        <end position="74"/>
    </location>
</feature>
<accession>A0AA86RVX0</accession>
<dbReference type="PROSITE" id="PS50067">
    <property type="entry name" value="KINESIN_MOTOR_2"/>
    <property type="match status" value="1"/>
</dbReference>
<keyword evidence="4 8" id="KW-0175">Coiled coil</keyword>
<dbReference type="GO" id="GO:0008017">
    <property type="term" value="F:microtubule binding"/>
    <property type="evidence" value="ECO:0007669"/>
    <property type="project" value="InterPro"/>
</dbReference>
<evidence type="ECO:0000313" key="12">
    <source>
        <dbReference type="Proteomes" id="UP001189624"/>
    </source>
</evidence>
<evidence type="ECO:0000256" key="3">
    <source>
        <dbReference type="ARBA" id="ARBA00022840"/>
    </source>
</evidence>
<dbReference type="Gramene" id="rna-AYBTSS11_LOCUS1897">
    <property type="protein sequence ID" value="CAJ1850502.1"/>
    <property type="gene ID" value="gene-AYBTSS11_LOCUS1897"/>
</dbReference>
<feature type="domain" description="Kinesin motor" evidence="10">
    <location>
        <begin position="97"/>
        <end position="420"/>
    </location>
</feature>
<sequence>MKKHFMLPRNPLRDAELASSSTPTPTPSSAKSRPSRKHKHSKENDPPADPNLAAPSPAKFKSPLPPRPPPSNPLKRKLAIAADALTDNCPPAPSDSGVKVIVRMRPLCPDKDEGDPTVQKVSNDSLSINGHNFTFDSLDIFQHVGVPLVEHCLAGFNSSVFAYGQTGSGKTYTMWGPANCLLEENDQQGLAPRVFQQLFARINEEQIKHSDKQLNYQCNCSFLEIYNEQIMDLLDPNQKNLQIREDVKSGVYVENLTEEHVSSMKDVTQLLIKGLSNRRTGATSINSESSRSHTVFICVVESRCKSAADGVSRFKTSRINLVDLAGSERQKSTGAAGERLKEAGNINRSLSQLGNLINILAEVSQTGKQRHIPYRDSRLTFLLQESLGGNAKLAMICAISPAQRSETFSTLRFAQRAKAIKNKAVVNEVMEEDVKHLRQVIRQLRDELHRIKANGYNPMDSSGGHSAAWIRRSLSLLQSSLNRPPPLSCLDEDGDEEMEIDEDGVEDHDEISCNANMLSNCKTRADNDSEMNTDDQDFAHPSGEKNIPDCSGSKSLDEEPSCAMVQNSFSCHMGESDIGGFAGFSALDVPTDSPSGAALNCVSPAGLSILQCDLSPILKSPAPSVSPRISTGRKSLRTSTGLSPSENDLHVEKDFSLKTSNKKRSYSACSTQTVPNFLSNTENLAASIRHGLEIIDSYRCNSAVRHSAYRFSLRPRESRLIFLADKVDVGLQTSLDDYVGEDLFICSYCKSREQLDVKETDNNSNLQLVPFDCPESADKPKKQVLKAVEKVLAGSIRREMALEELCAKQTSDIMQLNRLVEQYRHERECDAIISQTREEKILRLESLMDGILPTEEFMEKELVALNHEHKILKEKYENHPEVLKMKIELKSVQDELEKYQNLYKFGEREVLMEEIQSLRSQLQLYIDSSSTSATLTGIPERDETNEILTSSKNDIEPNGILASSKNDNENEILAQFEQERIKWKEAESRWISHSEELKNELENSRLLSEKWKRELDDERQCTQELQEAMHMAIEGHARLLEQYADLEEKHIHLLSRHRQIQEGIGDVKKAASKAGVRGAESKFINALAAEISALKAEREIERKILKDENKGLQSQLKDTAEAVQAAGELLLRLEEAEEAIATAQKRAVDAEQEAAKAYKQIEELKKKHEKEIITLNELLAEARLPKESVRPTYDDDVVMPSYNDDDDSKEPNSVNNNSKAEDGELAKLAEPSWFSGYDKCNV</sequence>